<dbReference type="RefSeq" id="WP_171534046.1">
    <property type="nucleotide sequence ID" value="NZ_JABERH010000013.1"/>
</dbReference>
<organism evidence="2 3">
    <name type="scientific">Acinetobacter terrae</name>
    <dbReference type="NCBI Taxonomy" id="2731247"/>
    <lineage>
        <taxon>Bacteria</taxon>
        <taxon>Pseudomonadati</taxon>
        <taxon>Pseudomonadota</taxon>
        <taxon>Gammaproteobacteria</taxon>
        <taxon>Moraxellales</taxon>
        <taxon>Moraxellaceae</taxon>
        <taxon>Acinetobacter</taxon>
        <taxon>Acinetobacter Taxon 24</taxon>
    </lineage>
</organism>
<protein>
    <submittedName>
        <fullName evidence="2">DUF2357 domain-containing protein</fullName>
    </submittedName>
</protein>
<evidence type="ECO:0000313" key="2">
    <source>
        <dbReference type="EMBL" id="NNH38002.1"/>
    </source>
</evidence>
<feature type="domain" description="DUF2357" evidence="1">
    <location>
        <begin position="82"/>
        <end position="194"/>
    </location>
</feature>
<dbReference type="EMBL" id="JABERH010000013">
    <property type="protein sequence ID" value="NNH38002.1"/>
    <property type="molecule type" value="Genomic_DNA"/>
</dbReference>
<sequence length="1242" mass="146995">MEHLIDLYNQSAEKNCNYDIKLQFFLRHWLTQLTEFDVTTDLPFYTNLIKISQLEVMPNKKIYEQNSAEIFSLTLEDAVSTLIKRVKRYVELLLPDLNTKIIRQHEIMPVQNAKEFDQTSLQWLSRQPGRTVREKLAKSQKMMAVKRQASFDTIENRLVKRFLQDLLHILDVKYSLKEYIKMTKDEQDLYEYIQSWFYSDIAKSIGKWENYTPNNVLLQHKYYKKIWSSWNRLAEIDELIIKDKNNLIYNGFQVLYLNLIAQLLNFREIRISNSLIEINYQNFSISPVNKENKCTGWIVKENKNIAMFQIFYDEHDFLFEINEINSNKGIRISLTKAESGYSVRYKTNKDWVNYPGKIESLERIKTEILSCFNVYQVSLDNQNIKIVQEKKIGINLTDYHISYYSNKKNNLSLNNLIQLFYHKVDGWIAIYELGNKTFRLDGNYEIYDFYKTLKCKDYKKQDLIFQNMMGYLKNIFQCDCLNYIVPDEFNDFQLPILRKNVQSNFLKSNAIPKSIATIFTLQNKKFEIKEDDIFVVLDLNYETLTWTKLRAIYDAEIHKFVPELKGLTWERFPTEKTTVQLCKNNSNHAFVENVIENLDVRRLSNSNLSFTNCSDLIHTEDIFNGVDSLFSASDKNKIKDLIVSLRKKNKNLKIIAPKFIRDEFIKDYSDLFIKLELDILLGENYLYECQEKLKKIDRSLVHKLWQDHLPKMSIEVLDNGVYKKINLVKDKVITPKRNAEVEILINEKILLAKDKSYFNFPLYLGEHAEDFEATLKSSAFPLLQQEECSLRMSYTYGAEQPYKLLFIRENGASLRVEWKQKEEKENIPIPSYPKKLSWDELLNFKNRENKKQNLIEDYIKVLSEVIGFNSYLNENVIRSRGVVLWKNKKTNDSMMVNFENKEVMCFQRNFFEKMDINLIDSGDEVYAELKKKNDKYFAYDITFSGENPNELQDKYDSFKREKLLRRLNFIKFNRYKLYTIFNNARMLDSESETILRDKLVESFNEIECLLENLNLNNYVSGLKVELYLIMACLHALAPQFYVDKLLKDINEQFAKSANNIGYALGDLSTEWQQNLFDKILDYITKKGQNLSISLEVLGIAFWRYEHLVFKLSDEQAKYILEQLPKLLEQDMKEYKSKLKNHILARTLRHFECLLALLRLRERKSFKGDLSNRQEVIKACIVQVDEMTTMAIDRKLEIKTNIRLDVQNKPEGFAQIPDFLYALRLYLTGDDGANAISISYNDE</sequence>
<dbReference type="AlphaFoldDB" id="A0A8E4FB11"/>
<proteinExistence type="predicted"/>
<evidence type="ECO:0000313" key="3">
    <source>
        <dbReference type="Proteomes" id="UP000532147"/>
    </source>
</evidence>
<dbReference type="Proteomes" id="UP000532147">
    <property type="component" value="Unassembled WGS sequence"/>
</dbReference>
<dbReference type="Pfam" id="PF09823">
    <property type="entry name" value="DUF2357"/>
    <property type="match status" value="1"/>
</dbReference>
<accession>A0A8E4FB11</accession>
<comment type="caution">
    <text evidence="2">The sequence shown here is derived from an EMBL/GenBank/DDBJ whole genome shotgun (WGS) entry which is preliminary data.</text>
</comment>
<reference evidence="2 3" key="1">
    <citation type="submission" date="2020-04" db="EMBL/GenBank/DDBJ databases">
        <title>Acinetobacter Taxon 24.</title>
        <authorList>
            <person name="Nemec A."/>
            <person name="Radolfova-Krizova L."/>
            <person name="Higgins P.G."/>
            <person name="Spanelova P."/>
        </authorList>
    </citation>
    <scope>NUCLEOTIDE SEQUENCE [LARGE SCALE GENOMIC DNA]</scope>
    <source>
        <strain evidence="2 3">ANC 4280</strain>
    </source>
</reference>
<name>A0A8E4FB11_9GAMM</name>
<dbReference type="InterPro" id="IPR018633">
    <property type="entry name" value="DUF2357"/>
</dbReference>
<gene>
    <name evidence="2" type="ORF">HLH11_04900</name>
</gene>
<evidence type="ECO:0000259" key="1">
    <source>
        <dbReference type="Pfam" id="PF09823"/>
    </source>
</evidence>